<accession>K3Y536</accession>
<feature type="compositionally biased region" description="Low complexity" evidence="1">
    <location>
        <begin position="614"/>
        <end position="643"/>
    </location>
</feature>
<dbReference type="STRING" id="4555.K3Y536"/>
<evidence type="ECO:0008006" key="4">
    <source>
        <dbReference type="Google" id="ProtNLM"/>
    </source>
</evidence>
<dbReference type="InterPro" id="IPR046341">
    <property type="entry name" value="SET_dom_sf"/>
</dbReference>
<dbReference type="eggNOG" id="KOG3058">
    <property type="taxonomic scope" value="Eukaryota"/>
</dbReference>
<dbReference type="HOGENOM" id="CLU_010021_0_0_1"/>
<dbReference type="FunCoup" id="K3Y536">
    <property type="interactions" value="3"/>
</dbReference>
<dbReference type="PANTHER" id="PTHR47780:SF1">
    <property type="entry name" value="PROTEIN SET DOMAIN GROUP 41"/>
    <property type="match status" value="1"/>
</dbReference>
<reference evidence="2" key="2">
    <citation type="submission" date="2018-08" db="UniProtKB">
        <authorList>
            <consortium name="EnsemblPlants"/>
        </authorList>
    </citation>
    <scope>IDENTIFICATION</scope>
    <source>
        <strain evidence="2">Yugu1</strain>
    </source>
</reference>
<keyword evidence="3" id="KW-1185">Reference proteome</keyword>
<feature type="compositionally biased region" description="Polar residues" evidence="1">
    <location>
        <begin position="822"/>
        <end position="854"/>
    </location>
</feature>
<dbReference type="Gene3D" id="2.170.270.10">
    <property type="entry name" value="SET domain"/>
    <property type="match status" value="1"/>
</dbReference>
<evidence type="ECO:0000313" key="3">
    <source>
        <dbReference type="Proteomes" id="UP000004995"/>
    </source>
</evidence>
<dbReference type="Proteomes" id="UP000004995">
    <property type="component" value="Unassembled WGS sequence"/>
</dbReference>
<sequence length="889" mass="96698">MAMEMRARESVNMSEDLTGAIAPYAIALHDVFLHSHCSSCFSELPPQSPCVMSCTTCCSVRYCCSECLSSDSLVHYSSGECCFFVEHLKRASPNYVTEGTSDLRAALRLLYALEMHGLVSSDQINRFSRIGGLSASGIEEALEEGEQIAERILEGSLLMSSARKSRAETYVSFSDGLKVERMALWAVITNSVEVQLSEGMAMGISVYGPSFSWFNHSCFPNASYRFVLAPKNEDCISHKSKSWAVPASKGVAADVWHTWQYEEANSTKALCKYGPRVVVRCTKPIIKGDEVCVTYIDLLQTKCDARDLNKPEDAVAAPTVEDLDDDLQQAISEYSLGDDAKACCDMIESMLSENLMRDLQKGELRGRKHILHPLHHLCFTAYMTLASAYRFRALSLKTGSLHGEKSDDLFRMAKAAAAYSLVLAGATNHLFLSECSFMMPLSHFLIGAGQSLFFLVQSMKGEMRQYLSAAKFTFPSCPESSAKHDLVKYNEFRSTCEGFGKQMLSLSFHCWSFLVQGLPCLEKIKNPIDFSWLGTSIHQPLLPEENYANLSAHDPTSFTKEQKECIFSLAICCVTYCKYLTSGYSKSSTNDYGNAGGYNKSSTDDYGSGGGGYKSSTDDYSSEGGYNKSSTGNYGNNGSYKSNDLSSDYNKSGTDDYSGSGGYTKSTTSDEYKKPSSDDYDGSYKNSSTDGYSGSGYNKSRTDDYGSGKNTSNTDDYGSGGYNKSSTDDYSSGGGGYNKSSTDDYSSGGGYNKSSTDDYRNDGGYKSNDLSSDYNKSGTDDYSGSGGYSKSTTSDEYKKPSSDDYDGGYKNSSTDGYGGSGYNKSSTDDYGSGKNTSNTDNYGSGGYNKSSTDNYDGGYNKSSGDDYGRSSKSGTDDYSGGYNKSGSDE</sequence>
<protein>
    <recommendedName>
        <fullName evidence="4">SET domain-containing protein</fullName>
    </recommendedName>
</protein>
<feature type="compositionally biased region" description="Basic and acidic residues" evidence="1">
    <location>
        <begin position="793"/>
        <end position="802"/>
    </location>
</feature>
<feature type="compositionally biased region" description="Low complexity" evidence="1">
    <location>
        <begin position="655"/>
        <end position="667"/>
    </location>
</feature>
<evidence type="ECO:0000256" key="1">
    <source>
        <dbReference type="SAM" id="MobiDB-lite"/>
    </source>
</evidence>
<dbReference type="SUPFAM" id="SSF82199">
    <property type="entry name" value="SET domain"/>
    <property type="match status" value="1"/>
</dbReference>
<reference evidence="3" key="1">
    <citation type="journal article" date="2012" name="Nat. Biotechnol.">
        <title>Reference genome sequence of the model plant Setaria.</title>
        <authorList>
            <person name="Bennetzen J.L."/>
            <person name="Schmutz J."/>
            <person name="Wang H."/>
            <person name="Percifield R."/>
            <person name="Hawkins J."/>
            <person name="Pontaroli A.C."/>
            <person name="Estep M."/>
            <person name="Feng L."/>
            <person name="Vaughn J.N."/>
            <person name="Grimwood J."/>
            <person name="Jenkins J."/>
            <person name="Barry K."/>
            <person name="Lindquist E."/>
            <person name="Hellsten U."/>
            <person name="Deshpande S."/>
            <person name="Wang X."/>
            <person name="Wu X."/>
            <person name="Mitros T."/>
            <person name="Triplett J."/>
            <person name="Yang X."/>
            <person name="Ye C.Y."/>
            <person name="Mauro-Herrera M."/>
            <person name="Wang L."/>
            <person name="Li P."/>
            <person name="Sharma M."/>
            <person name="Sharma R."/>
            <person name="Ronald P.C."/>
            <person name="Panaud O."/>
            <person name="Kellogg E.A."/>
            <person name="Brutnell T.P."/>
            <person name="Doust A.N."/>
            <person name="Tuskan G.A."/>
            <person name="Rokhsar D."/>
            <person name="Devos K.M."/>
        </authorList>
    </citation>
    <scope>NUCLEOTIDE SEQUENCE [LARGE SCALE GENOMIC DNA]</scope>
    <source>
        <strain evidence="3">cv. Yugu1</strain>
    </source>
</reference>
<name>K3Y536_SETIT</name>
<feature type="compositionally biased region" description="Polar residues" evidence="1">
    <location>
        <begin position="684"/>
        <end position="699"/>
    </location>
</feature>
<dbReference type="InParanoid" id="K3Y536"/>
<dbReference type="EnsemblPlants" id="KQK97257">
    <property type="protein sequence ID" value="KQK97257"/>
    <property type="gene ID" value="SETIT_009324mg"/>
</dbReference>
<dbReference type="PANTHER" id="PTHR47780">
    <property type="entry name" value="PROTEIN SET DOMAIN GROUP 41"/>
    <property type="match status" value="1"/>
</dbReference>
<feature type="compositionally biased region" description="Basic and acidic residues" evidence="1">
    <location>
        <begin position="668"/>
        <end position="677"/>
    </location>
</feature>
<organism evidence="2 3">
    <name type="scientific">Setaria italica</name>
    <name type="common">Foxtail millet</name>
    <name type="synonym">Panicum italicum</name>
    <dbReference type="NCBI Taxonomy" id="4555"/>
    <lineage>
        <taxon>Eukaryota</taxon>
        <taxon>Viridiplantae</taxon>
        <taxon>Streptophyta</taxon>
        <taxon>Embryophyta</taxon>
        <taxon>Tracheophyta</taxon>
        <taxon>Spermatophyta</taxon>
        <taxon>Magnoliopsida</taxon>
        <taxon>Liliopsida</taxon>
        <taxon>Poales</taxon>
        <taxon>Poaceae</taxon>
        <taxon>PACMAD clade</taxon>
        <taxon>Panicoideae</taxon>
        <taxon>Panicodae</taxon>
        <taxon>Paniceae</taxon>
        <taxon>Cenchrinae</taxon>
        <taxon>Setaria</taxon>
    </lineage>
</organism>
<feature type="region of interest" description="Disordered" evidence="1">
    <location>
        <begin position="606"/>
        <end position="889"/>
    </location>
</feature>
<dbReference type="Gramene" id="KQK97257">
    <property type="protein sequence ID" value="KQK97257"/>
    <property type="gene ID" value="SETIT_009324mg"/>
</dbReference>
<dbReference type="OMA" id="QTRIVKY"/>
<proteinExistence type="predicted"/>
<feature type="compositionally biased region" description="Low complexity" evidence="1">
    <location>
        <begin position="776"/>
        <end position="792"/>
    </location>
</feature>
<dbReference type="AlphaFoldDB" id="K3Y536"/>
<dbReference type="EMBL" id="AGNK02004341">
    <property type="status" value="NOT_ANNOTATED_CDS"/>
    <property type="molecule type" value="Genomic_DNA"/>
</dbReference>
<evidence type="ECO:0000313" key="2">
    <source>
        <dbReference type="EnsemblPlants" id="KQK97257"/>
    </source>
</evidence>